<dbReference type="PROSITE" id="PS50297">
    <property type="entry name" value="ANK_REP_REGION"/>
    <property type="match status" value="1"/>
</dbReference>
<feature type="signal peptide" evidence="4">
    <location>
        <begin position="1"/>
        <end position="21"/>
    </location>
</feature>
<evidence type="ECO:0000313" key="5">
    <source>
        <dbReference type="EMBL" id="TXE09343.1"/>
    </source>
</evidence>
<keyword evidence="6" id="KW-1185">Reference proteome</keyword>
<keyword evidence="4" id="KW-0732">Signal</keyword>
<protein>
    <submittedName>
        <fullName evidence="5">Ankyrin repeat domain-containing protein</fullName>
    </submittedName>
</protein>
<sequence length="127" mass="13590">MKKTIIISAIALGFAIHTSNAANHVKEVAFTSFIKTKVEVNPFCMSIVKGDVATVKKLIELGADVNATSNGMTPAMYAAKYNKTEILKILVNHGANLKKKSEKGLTAVDYAKQSKATDALAYLATKS</sequence>
<dbReference type="InterPro" id="IPR036770">
    <property type="entry name" value="Ankyrin_rpt-contain_sf"/>
</dbReference>
<evidence type="ECO:0000256" key="2">
    <source>
        <dbReference type="ARBA" id="ARBA00023043"/>
    </source>
</evidence>
<dbReference type="SMART" id="SM00248">
    <property type="entry name" value="ANK"/>
    <property type="match status" value="2"/>
</dbReference>
<dbReference type="EMBL" id="VORX01000002">
    <property type="protein sequence ID" value="TXE09343.1"/>
    <property type="molecule type" value="Genomic_DNA"/>
</dbReference>
<comment type="caution">
    <text evidence="5">The sequence shown here is derived from an EMBL/GenBank/DDBJ whole genome shotgun (WGS) entry which is preliminary data.</text>
</comment>
<dbReference type="PANTHER" id="PTHR24171">
    <property type="entry name" value="ANKYRIN REPEAT DOMAIN-CONTAINING PROTEIN 39-RELATED"/>
    <property type="match status" value="1"/>
</dbReference>
<evidence type="ECO:0000256" key="1">
    <source>
        <dbReference type="ARBA" id="ARBA00022737"/>
    </source>
</evidence>
<organism evidence="5 6">
    <name type="scientific">Gelidibacter salicanalis</name>
    <dbReference type="NCBI Taxonomy" id="291193"/>
    <lineage>
        <taxon>Bacteria</taxon>
        <taxon>Pseudomonadati</taxon>
        <taxon>Bacteroidota</taxon>
        <taxon>Flavobacteriia</taxon>
        <taxon>Flavobacteriales</taxon>
        <taxon>Flavobacteriaceae</taxon>
        <taxon>Gelidibacter</taxon>
    </lineage>
</organism>
<dbReference type="AlphaFoldDB" id="A0A5C7AP34"/>
<feature type="repeat" description="ANK" evidence="3">
    <location>
        <begin position="70"/>
        <end position="102"/>
    </location>
</feature>
<evidence type="ECO:0000256" key="4">
    <source>
        <dbReference type="SAM" id="SignalP"/>
    </source>
</evidence>
<dbReference type="RefSeq" id="WP_146891000.1">
    <property type="nucleotide sequence ID" value="NZ_VORX01000002.1"/>
</dbReference>
<name>A0A5C7AP34_9FLAO</name>
<evidence type="ECO:0000313" key="6">
    <source>
        <dbReference type="Proteomes" id="UP000321734"/>
    </source>
</evidence>
<feature type="chain" id="PRO_5022761290" evidence="4">
    <location>
        <begin position="22"/>
        <end position="127"/>
    </location>
</feature>
<keyword evidence="1" id="KW-0677">Repeat</keyword>
<dbReference type="Gene3D" id="1.25.40.20">
    <property type="entry name" value="Ankyrin repeat-containing domain"/>
    <property type="match status" value="1"/>
</dbReference>
<keyword evidence="2 3" id="KW-0040">ANK repeat</keyword>
<proteinExistence type="predicted"/>
<reference evidence="5 6" key="1">
    <citation type="submission" date="2019-08" db="EMBL/GenBank/DDBJ databases">
        <title>Genome sequence of Gelidibacter salicanalis IC162T.</title>
        <authorList>
            <person name="Bowman J.P."/>
        </authorList>
    </citation>
    <scope>NUCLEOTIDE SEQUENCE [LARGE SCALE GENOMIC DNA]</scope>
    <source>
        <strain evidence="5 6">IC162</strain>
    </source>
</reference>
<dbReference type="Proteomes" id="UP000321734">
    <property type="component" value="Unassembled WGS sequence"/>
</dbReference>
<gene>
    <name evidence="5" type="ORF">ES711_05285</name>
</gene>
<evidence type="ECO:0000256" key="3">
    <source>
        <dbReference type="PROSITE-ProRule" id="PRU00023"/>
    </source>
</evidence>
<dbReference type="OrthoDB" id="1374157at2"/>
<dbReference type="PROSITE" id="PS50088">
    <property type="entry name" value="ANK_REPEAT"/>
    <property type="match status" value="1"/>
</dbReference>
<dbReference type="InterPro" id="IPR002110">
    <property type="entry name" value="Ankyrin_rpt"/>
</dbReference>
<dbReference type="SUPFAM" id="SSF48403">
    <property type="entry name" value="Ankyrin repeat"/>
    <property type="match status" value="1"/>
</dbReference>
<dbReference type="Pfam" id="PF12796">
    <property type="entry name" value="Ank_2"/>
    <property type="match status" value="1"/>
</dbReference>
<accession>A0A5C7AP34</accession>